<dbReference type="EMBL" id="OX395128">
    <property type="protein sequence ID" value="CAI5769925.1"/>
    <property type="molecule type" value="Genomic_DNA"/>
</dbReference>
<reference evidence="1" key="1">
    <citation type="submission" date="2022-12" db="EMBL/GenBank/DDBJ databases">
        <authorList>
            <person name="Alioto T."/>
            <person name="Alioto T."/>
            <person name="Gomez Garrido J."/>
        </authorList>
    </citation>
    <scope>NUCLEOTIDE SEQUENCE</scope>
</reference>
<gene>
    <name evidence="1" type="ORF">PODLI_1B002299</name>
</gene>
<organism evidence="1 2">
    <name type="scientific">Podarcis lilfordi</name>
    <name type="common">Lilford's wall lizard</name>
    <dbReference type="NCBI Taxonomy" id="74358"/>
    <lineage>
        <taxon>Eukaryota</taxon>
        <taxon>Metazoa</taxon>
        <taxon>Chordata</taxon>
        <taxon>Craniata</taxon>
        <taxon>Vertebrata</taxon>
        <taxon>Euteleostomi</taxon>
        <taxon>Lepidosauria</taxon>
        <taxon>Squamata</taxon>
        <taxon>Bifurcata</taxon>
        <taxon>Unidentata</taxon>
        <taxon>Episquamata</taxon>
        <taxon>Laterata</taxon>
        <taxon>Lacertibaenia</taxon>
        <taxon>Lacertidae</taxon>
        <taxon>Podarcis</taxon>
    </lineage>
</organism>
<keyword evidence="2" id="KW-1185">Reference proteome</keyword>
<evidence type="ECO:0000313" key="1">
    <source>
        <dbReference type="EMBL" id="CAI5769925.1"/>
    </source>
</evidence>
<dbReference type="Proteomes" id="UP001178461">
    <property type="component" value="Chromosome 3"/>
</dbReference>
<evidence type="ECO:0000313" key="2">
    <source>
        <dbReference type="Proteomes" id="UP001178461"/>
    </source>
</evidence>
<sequence length="76" mass="8503">MDEMLCLCSSPNLGMVLAFQDITARNADNQLIEDLGTVKREFINEEVRALSRAGFMVSCCKYNPMTLIQPSVESKD</sequence>
<dbReference type="AlphaFoldDB" id="A0AA35K1H8"/>
<protein>
    <submittedName>
        <fullName evidence="1">Uncharacterized protein</fullName>
    </submittedName>
</protein>
<proteinExistence type="predicted"/>
<accession>A0AA35K1H8</accession>
<name>A0AA35K1H8_9SAUR</name>